<accession>A0ABQ0X632</accession>
<evidence type="ECO:0000313" key="3">
    <source>
        <dbReference type="Proteomes" id="UP000321155"/>
    </source>
</evidence>
<protein>
    <submittedName>
        <fullName evidence="2">Uncharacterized protein</fullName>
    </submittedName>
</protein>
<evidence type="ECO:0000313" key="2">
    <source>
        <dbReference type="EMBL" id="GEO92790.1"/>
    </source>
</evidence>
<dbReference type="Proteomes" id="UP000321155">
    <property type="component" value="Unassembled WGS sequence"/>
</dbReference>
<dbReference type="EMBL" id="BJZR01000062">
    <property type="protein sequence ID" value="GEO92790.1"/>
    <property type="molecule type" value="Genomic_DNA"/>
</dbReference>
<feature type="region of interest" description="Disordered" evidence="1">
    <location>
        <begin position="1"/>
        <end position="80"/>
    </location>
</feature>
<feature type="compositionally biased region" description="Basic residues" evidence="1">
    <location>
        <begin position="71"/>
        <end position="80"/>
    </location>
</feature>
<keyword evidence="3" id="KW-1185">Reference proteome</keyword>
<sequence length="80" mass="8498">MVAHPPVGAARLARSTNDDETRREALAGRAATLSRSGVPQMNIGPWRQVRPGKYGARGRQTREQVPGRTGAGKHRAGGSP</sequence>
<comment type="caution">
    <text evidence="2">The sequence shown here is derived from an EMBL/GenBank/DDBJ whole genome shotgun (WGS) entry which is preliminary data.</text>
</comment>
<reference evidence="2 3" key="1">
    <citation type="submission" date="2019-07" db="EMBL/GenBank/DDBJ databases">
        <title>Whole genome shotgun sequence of Kocuria flava NBRC 107626.</title>
        <authorList>
            <person name="Hosoyama A."/>
            <person name="Uohara A."/>
            <person name="Ohji S."/>
            <person name="Ichikawa N."/>
        </authorList>
    </citation>
    <scope>NUCLEOTIDE SEQUENCE [LARGE SCALE GENOMIC DNA]</scope>
    <source>
        <strain evidence="2 3">NBRC 107626</strain>
    </source>
</reference>
<organism evidence="2 3">
    <name type="scientific">Kocuria flava</name>
    <dbReference type="NCBI Taxonomy" id="446860"/>
    <lineage>
        <taxon>Bacteria</taxon>
        <taxon>Bacillati</taxon>
        <taxon>Actinomycetota</taxon>
        <taxon>Actinomycetes</taxon>
        <taxon>Micrococcales</taxon>
        <taxon>Micrococcaceae</taxon>
        <taxon>Kocuria</taxon>
    </lineage>
</organism>
<name>A0ABQ0X632_9MICC</name>
<gene>
    <name evidence="2" type="ORF">KFL01_20960</name>
</gene>
<proteinExistence type="predicted"/>
<evidence type="ECO:0000256" key="1">
    <source>
        <dbReference type="SAM" id="MobiDB-lite"/>
    </source>
</evidence>
<feature type="compositionally biased region" description="Basic and acidic residues" evidence="1">
    <location>
        <begin position="16"/>
        <end position="26"/>
    </location>
</feature>